<dbReference type="AlphaFoldDB" id="A0A0N4YCJ9"/>
<evidence type="ECO:0000313" key="2">
    <source>
        <dbReference type="Proteomes" id="UP000271162"/>
    </source>
</evidence>
<dbReference type="EMBL" id="UYSL01021294">
    <property type="protein sequence ID" value="VDL77858.1"/>
    <property type="molecule type" value="Genomic_DNA"/>
</dbReference>
<organism evidence="3">
    <name type="scientific">Nippostrongylus brasiliensis</name>
    <name type="common">Rat hookworm</name>
    <dbReference type="NCBI Taxonomy" id="27835"/>
    <lineage>
        <taxon>Eukaryota</taxon>
        <taxon>Metazoa</taxon>
        <taxon>Ecdysozoa</taxon>
        <taxon>Nematoda</taxon>
        <taxon>Chromadorea</taxon>
        <taxon>Rhabditida</taxon>
        <taxon>Rhabditina</taxon>
        <taxon>Rhabditomorpha</taxon>
        <taxon>Strongyloidea</taxon>
        <taxon>Heligmosomidae</taxon>
        <taxon>Nippostrongylus</taxon>
    </lineage>
</organism>
<dbReference type="Proteomes" id="UP000271162">
    <property type="component" value="Unassembled WGS sequence"/>
</dbReference>
<evidence type="ECO:0000313" key="3">
    <source>
        <dbReference type="WBParaSite" id="NBR_0001426801-mRNA-1"/>
    </source>
</evidence>
<accession>A0A0N4YCJ9</accession>
<gene>
    <name evidence="1" type="ORF">NBR_LOCUS14269</name>
</gene>
<reference evidence="1 2" key="2">
    <citation type="submission" date="2018-11" db="EMBL/GenBank/DDBJ databases">
        <authorList>
            <consortium name="Pathogen Informatics"/>
        </authorList>
    </citation>
    <scope>NUCLEOTIDE SEQUENCE [LARGE SCALE GENOMIC DNA]</scope>
</reference>
<evidence type="ECO:0000313" key="1">
    <source>
        <dbReference type="EMBL" id="VDL77858.1"/>
    </source>
</evidence>
<reference evidence="3" key="1">
    <citation type="submission" date="2017-02" db="UniProtKB">
        <authorList>
            <consortium name="WormBaseParasite"/>
        </authorList>
    </citation>
    <scope>IDENTIFICATION</scope>
</reference>
<keyword evidence="2" id="KW-1185">Reference proteome</keyword>
<sequence length="76" mass="9038">MVCWSEVFVTRRAMRVKDVVVAGQIRMVLMWRGDDKLIVVVDERSSEASTLVCMLRRRDDEEQRRRNIEVDQKFGH</sequence>
<proteinExistence type="predicted"/>
<protein>
    <submittedName>
        <fullName evidence="1 3">Uncharacterized protein</fullName>
    </submittedName>
</protein>
<dbReference type="WBParaSite" id="NBR_0001426801-mRNA-1">
    <property type="protein sequence ID" value="NBR_0001426801-mRNA-1"/>
    <property type="gene ID" value="NBR_0001426801"/>
</dbReference>
<name>A0A0N4YCJ9_NIPBR</name>